<feature type="transmembrane region" description="Helical" evidence="1">
    <location>
        <begin position="39"/>
        <end position="57"/>
    </location>
</feature>
<accession>A0A2U1TGG5</accession>
<comment type="caution">
    <text evidence="2">The sequence shown here is derived from an EMBL/GenBank/DDBJ whole genome shotgun (WGS) entry which is preliminary data.</text>
</comment>
<sequence length="68" mass="7254">MTASPDNPTPPRWLWVVALVWTLVVIGLGLWVALSTGQWIALVLAFALAAPIDVMLVRRSRGATGADA</sequence>
<keyword evidence="1" id="KW-0812">Transmembrane</keyword>
<name>A0A2U1TGG5_9MICO</name>
<dbReference type="Proteomes" id="UP000244962">
    <property type="component" value="Unassembled WGS sequence"/>
</dbReference>
<reference evidence="3" key="1">
    <citation type="submission" date="2018-04" db="EMBL/GenBank/DDBJ databases">
        <authorList>
            <person name="Liu S."/>
            <person name="Wang Z."/>
            <person name="Li J."/>
        </authorList>
    </citation>
    <scope>NUCLEOTIDE SEQUENCE [LARGE SCALE GENOMIC DNA]</scope>
    <source>
        <strain evidence="3">622</strain>
    </source>
</reference>
<evidence type="ECO:0000256" key="1">
    <source>
        <dbReference type="SAM" id="Phobius"/>
    </source>
</evidence>
<feature type="transmembrane region" description="Helical" evidence="1">
    <location>
        <begin position="12"/>
        <end position="33"/>
    </location>
</feature>
<proteinExistence type="predicted"/>
<dbReference type="EMBL" id="QEFB01000001">
    <property type="protein sequence ID" value="PWC07910.1"/>
    <property type="molecule type" value="Genomic_DNA"/>
</dbReference>
<organism evidence="2 3">
    <name type="scientific">Mycetocola zhujimingii</name>
    <dbReference type="NCBI Taxonomy" id="2079792"/>
    <lineage>
        <taxon>Bacteria</taxon>
        <taxon>Bacillati</taxon>
        <taxon>Actinomycetota</taxon>
        <taxon>Actinomycetes</taxon>
        <taxon>Micrococcales</taxon>
        <taxon>Microbacteriaceae</taxon>
        <taxon>Mycetocola</taxon>
    </lineage>
</organism>
<dbReference type="AlphaFoldDB" id="A0A2U1TGG5"/>
<gene>
    <name evidence="2" type="ORF">DF223_00675</name>
</gene>
<keyword evidence="1" id="KW-1133">Transmembrane helix</keyword>
<dbReference type="RefSeq" id="WP_146188048.1">
    <property type="nucleotide sequence ID" value="NZ_QEFB01000001.1"/>
</dbReference>
<keyword evidence="3" id="KW-1185">Reference proteome</keyword>
<evidence type="ECO:0000313" key="2">
    <source>
        <dbReference type="EMBL" id="PWC07910.1"/>
    </source>
</evidence>
<keyword evidence="1" id="KW-0472">Membrane</keyword>
<evidence type="ECO:0000313" key="3">
    <source>
        <dbReference type="Proteomes" id="UP000244962"/>
    </source>
</evidence>
<protein>
    <submittedName>
        <fullName evidence="2">Uncharacterized protein</fullName>
    </submittedName>
</protein>